<dbReference type="Pfam" id="PF01557">
    <property type="entry name" value="FAA_hydrolase"/>
    <property type="match status" value="1"/>
</dbReference>
<accession>A0A0L8M001</accession>
<evidence type="ECO:0000259" key="3">
    <source>
        <dbReference type="Pfam" id="PF01557"/>
    </source>
</evidence>
<keyword evidence="2" id="KW-0479">Metal-binding</keyword>
<dbReference type="AlphaFoldDB" id="A0A0L8M001"/>
<dbReference type="Proteomes" id="UP000037251">
    <property type="component" value="Unassembled WGS sequence"/>
</dbReference>
<dbReference type="PATRIC" id="fig|67356.5.peg.153"/>
<dbReference type="InterPro" id="IPR051121">
    <property type="entry name" value="FAH"/>
</dbReference>
<dbReference type="GO" id="GO:0016787">
    <property type="term" value="F:hydrolase activity"/>
    <property type="evidence" value="ECO:0007669"/>
    <property type="project" value="UniProtKB-KW"/>
</dbReference>
<dbReference type="InterPro" id="IPR011234">
    <property type="entry name" value="Fumarylacetoacetase-like_C"/>
</dbReference>
<name>A0A0L8M001_9ACTN</name>
<evidence type="ECO:0000256" key="2">
    <source>
        <dbReference type="ARBA" id="ARBA00022723"/>
    </source>
</evidence>
<proteinExistence type="inferred from homology"/>
<dbReference type="PANTHER" id="PTHR42796:SF4">
    <property type="entry name" value="FUMARYLACETOACETATE HYDROLASE DOMAIN-CONTAINING PROTEIN 2A"/>
    <property type="match status" value="1"/>
</dbReference>
<comment type="caution">
    <text evidence="4">The sequence shown here is derived from an EMBL/GenBank/DDBJ whole genome shotgun (WGS) entry which is preliminary data.</text>
</comment>
<dbReference type="PANTHER" id="PTHR42796">
    <property type="entry name" value="FUMARYLACETOACETATE HYDROLASE DOMAIN-CONTAINING PROTEIN 2A-RELATED"/>
    <property type="match status" value="1"/>
</dbReference>
<evidence type="ECO:0000313" key="4">
    <source>
        <dbReference type="EMBL" id="KOG43767.1"/>
    </source>
</evidence>
<dbReference type="GO" id="GO:0046872">
    <property type="term" value="F:metal ion binding"/>
    <property type="evidence" value="ECO:0007669"/>
    <property type="project" value="UniProtKB-KW"/>
</dbReference>
<protein>
    <submittedName>
        <fullName evidence="4">Hydrolase</fullName>
    </submittedName>
</protein>
<reference evidence="5" key="1">
    <citation type="submission" date="2015-07" db="EMBL/GenBank/DDBJ databases">
        <authorList>
            <person name="Ju K.-S."/>
            <person name="Doroghazi J.R."/>
            <person name="Metcalf W.W."/>
        </authorList>
    </citation>
    <scope>NUCLEOTIDE SEQUENCE [LARGE SCALE GENOMIC DNA]</scope>
    <source>
        <strain evidence="5">NRRL 2290</strain>
    </source>
</reference>
<organism evidence="4 5">
    <name type="scientific">Streptomyces resistomycificus</name>
    <dbReference type="NCBI Taxonomy" id="67356"/>
    <lineage>
        <taxon>Bacteria</taxon>
        <taxon>Bacillati</taxon>
        <taxon>Actinomycetota</taxon>
        <taxon>Actinomycetes</taxon>
        <taxon>Kitasatosporales</taxon>
        <taxon>Streptomycetaceae</taxon>
        <taxon>Streptomyces</taxon>
        <taxon>Streptomyces aurantiacus group</taxon>
    </lineage>
</organism>
<sequence length="340" mass="36603">MGRTFSVTSAAASASFTPFSGPFAIGTLSAPAETRFPSLVTPDGRALDLRTALDEPALTALTLLERWDEELPRLHTLAGDPTRAWRPLADLTVHAPVEPRQIFQSGANYRQHVIDLAVAHRAPDAPGTVEEARAEVAAVMDKRAAEDLPYVFIGLPTTISGPYDDVVLPAWAEKPDWELEVAAVISRPAYRVTVEEALECVAGYTIANDLTDRASVFRRDMPPIGTDWLRGKNAPGFTPLGPWIVPADSIADPSDLQVTLKLNGETMQDESTKDMIFGVARLVSYISQTARLLPGDLVLTGSPAGNGIHWGRLLRDGDVMDGSVTGLGAQRTRCVAEAAR</sequence>
<dbReference type="InterPro" id="IPR036663">
    <property type="entry name" value="Fumarylacetoacetase_C_sf"/>
</dbReference>
<evidence type="ECO:0000313" key="5">
    <source>
        <dbReference type="Proteomes" id="UP000037251"/>
    </source>
</evidence>
<keyword evidence="4" id="KW-0378">Hydrolase</keyword>
<dbReference type="eggNOG" id="COG0179">
    <property type="taxonomic scope" value="Bacteria"/>
</dbReference>
<evidence type="ECO:0000256" key="1">
    <source>
        <dbReference type="ARBA" id="ARBA00010211"/>
    </source>
</evidence>
<gene>
    <name evidence="4" type="ORF">ADK37_00705</name>
</gene>
<dbReference type="Gene3D" id="3.90.850.10">
    <property type="entry name" value="Fumarylacetoacetase-like, C-terminal domain"/>
    <property type="match status" value="1"/>
</dbReference>
<keyword evidence="5" id="KW-1185">Reference proteome</keyword>
<dbReference type="EMBL" id="LGUS01000001">
    <property type="protein sequence ID" value="KOG43767.1"/>
    <property type="molecule type" value="Genomic_DNA"/>
</dbReference>
<comment type="similarity">
    <text evidence="1">Belongs to the FAH family.</text>
</comment>
<feature type="domain" description="Fumarylacetoacetase-like C-terminal" evidence="3">
    <location>
        <begin position="102"/>
        <end position="333"/>
    </location>
</feature>
<dbReference type="STRING" id="67356.AQJ84_09070"/>
<dbReference type="SUPFAM" id="SSF56529">
    <property type="entry name" value="FAH"/>
    <property type="match status" value="1"/>
</dbReference>
<dbReference type="GO" id="GO:0044281">
    <property type="term" value="P:small molecule metabolic process"/>
    <property type="evidence" value="ECO:0007669"/>
    <property type="project" value="UniProtKB-ARBA"/>
</dbReference>